<dbReference type="AlphaFoldDB" id="A0A834G5A6"/>
<dbReference type="Proteomes" id="UP000626092">
    <property type="component" value="Unassembled WGS sequence"/>
</dbReference>
<dbReference type="Pfam" id="PF00190">
    <property type="entry name" value="Cupin_1"/>
    <property type="match status" value="2"/>
</dbReference>
<accession>A0A834G5A6</accession>
<dbReference type="InterPro" id="IPR014710">
    <property type="entry name" value="RmlC-like_jellyroll"/>
</dbReference>
<evidence type="ECO:0000313" key="2">
    <source>
        <dbReference type="EMBL" id="KAF7126299.1"/>
    </source>
</evidence>
<dbReference type="PANTHER" id="PTHR31189">
    <property type="entry name" value="OS03G0336100 PROTEIN-RELATED"/>
    <property type="match status" value="1"/>
</dbReference>
<evidence type="ECO:0000259" key="1">
    <source>
        <dbReference type="SMART" id="SM00835"/>
    </source>
</evidence>
<protein>
    <recommendedName>
        <fullName evidence="1">Cupin type-1 domain-containing protein</fullName>
    </recommendedName>
</protein>
<sequence>MLLTSSESKLVCYGSRNGWRGKEEDAIRYGSVNGFGMYIVLAEKVFDNCEVNRFGFFMVGFRELSLIGCDFVHCKGHASLASHPYSLAYFHLEIYGLSLIFYNQFAVFDEKSSGDPQVIKVGNTRSRREMDTDTSAYSPRVADATVFEGDGGSYHSWSSSNFPLLGESKVGAGILLLHPHGFALPHYADSKKIGYVLQGSCTVGTVSPSDSIEKVVVIKEGDAIPVPIGQVSWWFNAGDSDTVIVFIGETSISQISGEMTYFFLTGTVGVLRGFSTEFISKAYNLNQNEANTLVTNQIGGVGIKLGKGIQIPQPQNYAENYDEYASTLTTAVEFTSIEQVGLSFKHVKLGGNAVFQPVYVTDSVQVAYVIKGSGRVQFAGANGEKLLDATVKAGELFVVPRFVVAIEIADAQGMEYLSVVTSSKPVIWELSGKTSIWKAFSPAILQVSLSVSPEFAHIFLAKMTNNMVSMPPKIEL</sequence>
<feature type="domain" description="Cupin type-1" evidence="1">
    <location>
        <begin position="139"/>
        <end position="291"/>
    </location>
</feature>
<dbReference type="CDD" id="cd02242">
    <property type="entry name" value="cupin_11S_legumin_N"/>
    <property type="match status" value="1"/>
</dbReference>
<reference evidence="2" key="1">
    <citation type="submission" date="2019-11" db="EMBL/GenBank/DDBJ databases">
        <authorList>
            <person name="Liu Y."/>
            <person name="Hou J."/>
            <person name="Li T.-Q."/>
            <person name="Guan C.-H."/>
            <person name="Wu X."/>
            <person name="Wu H.-Z."/>
            <person name="Ling F."/>
            <person name="Zhang R."/>
            <person name="Shi X.-G."/>
            <person name="Ren J.-P."/>
            <person name="Chen E.-F."/>
            <person name="Sun J.-M."/>
        </authorList>
    </citation>
    <scope>NUCLEOTIDE SEQUENCE</scope>
    <source>
        <strain evidence="2">Adult_tree_wgs_1</strain>
        <tissue evidence="2">Leaves</tissue>
    </source>
</reference>
<keyword evidence="3" id="KW-1185">Reference proteome</keyword>
<evidence type="ECO:0000313" key="3">
    <source>
        <dbReference type="Proteomes" id="UP000626092"/>
    </source>
</evidence>
<dbReference type="InterPro" id="IPR006045">
    <property type="entry name" value="Cupin_1"/>
</dbReference>
<proteinExistence type="predicted"/>
<comment type="caution">
    <text evidence="2">The sequence shown here is derived from an EMBL/GenBank/DDBJ whole genome shotgun (WGS) entry which is preliminary data.</text>
</comment>
<dbReference type="PANTHER" id="PTHR31189:SF45">
    <property type="entry name" value="OS09G0552500 PROTEIN"/>
    <property type="match status" value="1"/>
</dbReference>
<dbReference type="InterPro" id="IPR011051">
    <property type="entry name" value="RmlC_Cupin_sf"/>
</dbReference>
<organism evidence="2 3">
    <name type="scientific">Rhododendron simsii</name>
    <name type="common">Sims's rhododendron</name>
    <dbReference type="NCBI Taxonomy" id="118357"/>
    <lineage>
        <taxon>Eukaryota</taxon>
        <taxon>Viridiplantae</taxon>
        <taxon>Streptophyta</taxon>
        <taxon>Embryophyta</taxon>
        <taxon>Tracheophyta</taxon>
        <taxon>Spermatophyta</taxon>
        <taxon>Magnoliopsida</taxon>
        <taxon>eudicotyledons</taxon>
        <taxon>Gunneridae</taxon>
        <taxon>Pentapetalae</taxon>
        <taxon>asterids</taxon>
        <taxon>Ericales</taxon>
        <taxon>Ericaceae</taxon>
        <taxon>Ericoideae</taxon>
        <taxon>Rhodoreae</taxon>
        <taxon>Rhododendron</taxon>
    </lineage>
</organism>
<feature type="domain" description="Cupin type-1" evidence="1">
    <location>
        <begin position="307"/>
        <end position="457"/>
    </location>
</feature>
<dbReference type="OrthoDB" id="735591at2759"/>
<dbReference type="InterPro" id="IPR050253">
    <property type="entry name" value="Seed_Storage-Functional"/>
</dbReference>
<dbReference type="EMBL" id="WJXA01000011">
    <property type="protein sequence ID" value="KAF7126299.1"/>
    <property type="molecule type" value="Genomic_DNA"/>
</dbReference>
<dbReference type="Gene3D" id="2.60.120.10">
    <property type="entry name" value="Jelly Rolls"/>
    <property type="match status" value="2"/>
</dbReference>
<dbReference type="SMART" id="SM00835">
    <property type="entry name" value="Cupin_1"/>
    <property type="match status" value="2"/>
</dbReference>
<name>A0A834G5A6_RHOSS</name>
<gene>
    <name evidence="2" type="ORF">RHSIM_Rhsim11G0129000</name>
</gene>
<dbReference type="SUPFAM" id="SSF51182">
    <property type="entry name" value="RmlC-like cupins"/>
    <property type="match status" value="1"/>
</dbReference>